<evidence type="ECO:0000313" key="2">
    <source>
        <dbReference type="EMBL" id="RQP24147.1"/>
    </source>
</evidence>
<name>A0A3N7HPM2_9BURK</name>
<comment type="caution">
    <text evidence="2">The sequence shown here is derived from an EMBL/GenBank/DDBJ whole genome shotgun (WGS) entry which is preliminary data.</text>
</comment>
<evidence type="ECO:0000256" key="1">
    <source>
        <dbReference type="SAM" id="SignalP"/>
    </source>
</evidence>
<accession>A0A3N7HPM2</accession>
<feature type="signal peptide" evidence="1">
    <location>
        <begin position="1"/>
        <end position="44"/>
    </location>
</feature>
<dbReference type="CDD" id="cd14789">
    <property type="entry name" value="Tiki"/>
    <property type="match status" value="1"/>
</dbReference>
<dbReference type="PANTHER" id="PTHR40590:SF1">
    <property type="entry name" value="CYTOPLASMIC PROTEIN"/>
    <property type="match status" value="1"/>
</dbReference>
<evidence type="ECO:0000313" key="3">
    <source>
        <dbReference type="Proteomes" id="UP000267464"/>
    </source>
</evidence>
<protein>
    <submittedName>
        <fullName evidence="2">TraB/GumN family protein</fullName>
    </submittedName>
</protein>
<dbReference type="PANTHER" id="PTHR40590">
    <property type="entry name" value="CYTOPLASMIC PROTEIN-RELATED"/>
    <property type="match status" value="1"/>
</dbReference>
<dbReference type="InterPro" id="IPR002816">
    <property type="entry name" value="TraB/PrgY/GumN_fam"/>
</dbReference>
<reference evidence="2 3" key="1">
    <citation type="submission" date="2018-08" db="EMBL/GenBank/DDBJ databases">
        <authorList>
            <person name="Khan S.A."/>
            <person name="Jeon C.O."/>
            <person name="Chun B.H."/>
            <person name="Jeong S.E."/>
        </authorList>
    </citation>
    <scope>NUCLEOTIDE SEQUENCE [LARGE SCALE GENOMIC DNA]</scope>
    <source>
        <strain evidence="2 3">S-16</strain>
    </source>
</reference>
<organism evidence="2 3">
    <name type="scientific">Piscinibacter terrae</name>
    <dbReference type="NCBI Taxonomy" id="2496871"/>
    <lineage>
        <taxon>Bacteria</taxon>
        <taxon>Pseudomonadati</taxon>
        <taxon>Pseudomonadota</taxon>
        <taxon>Betaproteobacteria</taxon>
        <taxon>Burkholderiales</taxon>
        <taxon>Sphaerotilaceae</taxon>
        <taxon>Piscinibacter</taxon>
    </lineage>
</organism>
<gene>
    <name evidence="2" type="ORF">DZC73_12545</name>
</gene>
<proteinExistence type="predicted"/>
<dbReference type="Proteomes" id="UP000267464">
    <property type="component" value="Unassembled WGS sequence"/>
</dbReference>
<dbReference type="InterPro" id="IPR047111">
    <property type="entry name" value="YbaP-like"/>
</dbReference>
<feature type="chain" id="PRO_5018191691" evidence="1">
    <location>
        <begin position="45"/>
        <end position="345"/>
    </location>
</feature>
<sequence>MRQMPSDCVMPASTSMAVNAQALLRWARRLLGLVALGAALQSHAESADCPPAAEPVSMDVAKLGDAADRGFMWRIDKGGRTSYLYGTMHVARRDWAVPGATLVSAIRASDVLALEMDVLDPSIMKRLLAAMAPRPQDALDDALKARLVAQIKAACLPEQILGVMSPEMASTTLVVMAARRQGLDPAYAIDRSLSEVGHGLGRAVVSLETPELQIAALRSRTHAQAKEAIEQTLQSLETGEATPLLLRMADVWAESRYSELDHYEDWCMCMSTESERALMKRLLDERNPAMAQRIDALHSSGKRVVAAVGSLHMIGPTGLPQLLAKRGYKVERVEFAPPGAVARQQ</sequence>
<reference evidence="2 3" key="2">
    <citation type="submission" date="2018-12" db="EMBL/GenBank/DDBJ databases">
        <title>Rhizobacter gummiphilus sp. nov., a rubber-degrading bacterium isolated from the soil of a botanical garden in Japan.</title>
        <authorList>
            <person name="Shunsuke S.S."/>
        </authorList>
    </citation>
    <scope>NUCLEOTIDE SEQUENCE [LARGE SCALE GENOMIC DNA]</scope>
    <source>
        <strain evidence="2 3">S-16</strain>
    </source>
</reference>
<keyword evidence="1" id="KW-0732">Signal</keyword>
<keyword evidence="3" id="KW-1185">Reference proteome</keyword>
<dbReference type="AlphaFoldDB" id="A0A3N7HPM2"/>
<dbReference type="Pfam" id="PF01963">
    <property type="entry name" value="TraB_PrgY_gumN"/>
    <property type="match status" value="1"/>
</dbReference>
<dbReference type="EMBL" id="QUSW01000003">
    <property type="protein sequence ID" value="RQP24147.1"/>
    <property type="molecule type" value="Genomic_DNA"/>
</dbReference>